<reference evidence="1 2" key="1">
    <citation type="submission" date="2020-08" db="EMBL/GenBank/DDBJ databases">
        <title>Genomic Encyclopedia of Type Strains, Phase III (KMG-III): the genomes of soil and plant-associated and newly described type strains.</title>
        <authorList>
            <person name="Whitman W."/>
        </authorList>
    </citation>
    <scope>NUCLEOTIDE SEQUENCE [LARGE SCALE GENOMIC DNA]</scope>
    <source>
        <strain evidence="1 2">CECT 3226</strain>
    </source>
</reference>
<sequence>MLRHARTGSPRRPTVRLVAIAIEAALASTAASLECQALVVLASDASDSVSLRLPSGEIEWP</sequence>
<accession>A0A7W8F8T6</accession>
<proteinExistence type="predicted"/>
<dbReference type="AlphaFoldDB" id="A0A7W8F8T6"/>
<name>A0A7W8F8T6_9ACTN</name>
<evidence type="ECO:0000313" key="2">
    <source>
        <dbReference type="Proteomes" id="UP000568022"/>
    </source>
</evidence>
<dbReference type="Proteomes" id="UP000568022">
    <property type="component" value="Unassembled WGS sequence"/>
</dbReference>
<dbReference type="EMBL" id="JACHJE010000004">
    <property type="protein sequence ID" value="MBB5125554.1"/>
    <property type="molecule type" value="Genomic_DNA"/>
</dbReference>
<gene>
    <name evidence="1" type="ORF">FHS32_002286</name>
</gene>
<comment type="caution">
    <text evidence="1">The sequence shown here is derived from an EMBL/GenBank/DDBJ whole genome shotgun (WGS) entry which is preliminary data.</text>
</comment>
<keyword evidence="2" id="KW-1185">Reference proteome</keyword>
<evidence type="ECO:0000313" key="1">
    <source>
        <dbReference type="EMBL" id="MBB5125554.1"/>
    </source>
</evidence>
<organism evidence="1 2">
    <name type="scientific">Streptomyces griseoloalbus</name>
    <dbReference type="NCBI Taxonomy" id="67303"/>
    <lineage>
        <taxon>Bacteria</taxon>
        <taxon>Bacillati</taxon>
        <taxon>Actinomycetota</taxon>
        <taxon>Actinomycetes</taxon>
        <taxon>Kitasatosporales</taxon>
        <taxon>Streptomycetaceae</taxon>
        <taxon>Streptomyces</taxon>
    </lineage>
</organism>
<protein>
    <submittedName>
        <fullName evidence="1">Uncharacterized protein</fullName>
    </submittedName>
</protein>